<evidence type="ECO:0000313" key="2">
    <source>
        <dbReference type="EMBL" id="AKB28859.1"/>
    </source>
</evidence>
<name>A0A0E3P7I4_9EURY</name>
<sequence length="55" mass="6057">MGSASGVLAGMIAGIALMYGYDKLIHEKQIHKKIKSISTKSISLKNLKRRKCLII</sequence>
<keyword evidence="1" id="KW-0472">Membrane</keyword>
<keyword evidence="1" id="KW-1133">Transmembrane helix</keyword>
<organism evidence="2 3">
    <name type="scientific">Methanosarcina siciliae T4/M</name>
    <dbReference type="NCBI Taxonomy" id="1434120"/>
    <lineage>
        <taxon>Archaea</taxon>
        <taxon>Methanobacteriati</taxon>
        <taxon>Methanobacteriota</taxon>
        <taxon>Stenosarchaea group</taxon>
        <taxon>Methanomicrobia</taxon>
        <taxon>Methanosarcinales</taxon>
        <taxon>Methanosarcinaceae</taxon>
        <taxon>Methanosarcina</taxon>
    </lineage>
</organism>
<dbReference type="PATRIC" id="fig|1434120.4.peg.2773"/>
<dbReference type="Proteomes" id="UP000033111">
    <property type="component" value="Chromosome"/>
</dbReference>
<protein>
    <submittedName>
        <fullName evidence="2">Uncharacterized protein</fullName>
    </submittedName>
</protein>
<accession>A0A0E3P7I4</accession>
<reference evidence="2 3" key="1">
    <citation type="submission" date="2014-07" db="EMBL/GenBank/DDBJ databases">
        <title>Methanogenic archaea and the global carbon cycle.</title>
        <authorList>
            <person name="Henriksen J.R."/>
            <person name="Luke J."/>
            <person name="Reinhart S."/>
            <person name="Benedict M.N."/>
            <person name="Youngblut N.D."/>
            <person name="Metcalf M.E."/>
            <person name="Whitaker R.J."/>
            <person name="Metcalf W.W."/>
        </authorList>
    </citation>
    <scope>NUCLEOTIDE SEQUENCE [LARGE SCALE GENOMIC DNA]</scope>
    <source>
        <strain evidence="2 3">T4/M</strain>
    </source>
</reference>
<feature type="transmembrane region" description="Helical" evidence="1">
    <location>
        <begin position="6"/>
        <end position="25"/>
    </location>
</feature>
<dbReference type="AlphaFoldDB" id="A0A0E3P7I4"/>
<evidence type="ECO:0000256" key="1">
    <source>
        <dbReference type="SAM" id="Phobius"/>
    </source>
</evidence>
<gene>
    <name evidence="2" type="ORF">MSSIT_2140</name>
</gene>
<evidence type="ECO:0000313" key="3">
    <source>
        <dbReference type="Proteomes" id="UP000033111"/>
    </source>
</evidence>
<dbReference type="HOGENOM" id="CLU_202273_0_0_2"/>
<proteinExistence type="predicted"/>
<keyword evidence="3" id="KW-1185">Reference proteome</keyword>
<dbReference type="KEGG" id="msw:MSSIT_2140"/>
<keyword evidence="1" id="KW-0812">Transmembrane</keyword>
<dbReference type="EMBL" id="CP009506">
    <property type="protein sequence ID" value="AKB28859.1"/>
    <property type="molecule type" value="Genomic_DNA"/>
</dbReference>